<evidence type="ECO:0000313" key="1">
    <source>
        <dbReference type="EMBL" id="PKW15176.1"/>
    </source>
</evidence>
<protein>
    <submittedName>
        <fullName evidence="1">Uncharacterized protein</fullName>
    </submittedName>
</protein>
<keyword evidence="2" id="KW-1185">Reference proteome</keyword>
<dbReference type="EMBL" id="PJNB01000001">
    <property type="protein sequence ID" value="PKW15176.1"/>
    <property type="molecule type" value="Genomic_DNA"/>
</dbReference>
<sequence length="33" mass="3548">MGLVALLVKRSEPVGYDADAVEAEWTQETAAAR</sequence>
<proteinExistence type="predicted"/>
<comment type="caution">
    <text evidence="1">The sequence shown here is derived from an EMBL/GenBank/DDBJ whole genome shotgun (WGS) entry which is preliminary data.</text>
</comment>
<dbReference type="AlphaFoldDB" id="A0A2N3XWY8"/>
<organism evidence="1 2">
    <name type="scientific">Saccharopolyspora spinosa</name>
    <dbReference type="NCBI Taxonomy" id="60894"/>
    <lineage>
        <taxon>Bacteria</taxon>
        <taxon>Bacillati</taxon>
        <taxon>Actinomycetota</taxon>
        <taxon>Actinomycetes</taxon>
        <taxon>Pseudonocardiales</taxon>
        <taxon>Pseudonocardiaceae</taxon>
        <taxon>Saccharopolyspora</taxon>
    </lineage>
</organism>
<accession>A0A2N3XWY8</accession>
<gene>
    <name evidence="1" type="ORF">A8926_2864</name>
</gene>
<name>A0A2N3XWY8_SACSN</name>
<evidence type="ECO:0000313" key="2">
    <source>
        <dbReference type="Proteomes" id="UP000233786"/>
    </source>
</evidence>
<reference evidence="1" key="1">
    <citation type="submission" date="2017-12" db="EMBL/GenBank/DDBJ databases">
        <title>Sequencing the genomes of 1000 Actinobacteria strains.</title>
        <authorList>
            <person name="Klenk H.-P."/>
        </authorList>
    </citation>
    <scope>NUCLEOTIDE SEQUENCE [LARGE SCALE GENOMIC DNA]</scope>
    <source>
        <strain evidence="1">DSM 44228</strain>
    </source>
</reference>
<dbReference type="Proteomes" id="UP000233786">
    <property type="component" value="Unassembled WGS sequence"/>
</dbReference>
<dbReference type="STRING" id="994479.GCA_000194155_02577"/>